<dbReference type="RefSeq" id="WP_074769967.1">
    <property type="nucleotide sequence ID" value="NZ_FNKP01000002.1"/>
</dbReference>
<evidence type="ECO:0000313" key="2">
    <source>
        <dbReference type="Proteomes" id="UP000183487"/>
    </source>
</evidence>
<organism evidence="1 2">
    <name type="scientific">Paraburkholderia fungorum</name>
    <dbReference type="NCBI Taxonomy" id="134537"/>
    <lineage>
        <taxon>Bacteria</taxon>
        <taxon>Pseudomonadati</taxon>
        <taxon>Pseudomonadota</taxon>
        <taxon>Betaproteobacteria</taxon>
        <taxon>Burkholderiales</taxon>
        <taxon>Burkholderiaceae</taxon>
        <taxon>Paraburkholderia</taxon>
    </lineage>
</organism>
<dbReference type="EMBL" id="FNKP01000002">
    <property type="protein sequence ID" value="SDR37411.1"/>
    <property type="molecule type" value="Genomic_DNA"/>
</dbReference>
<dbReference type="AlphaFoldDB" id="A0A1H1II89"/>
<sequence>MPTLHAPTQLVTGMTHREMVDIMAGADIFCSVDKFARILQDAQRRALAHTANQEEKEEGQ</sequence>
<keyword evidence="2" id="KW-1185">Reference proteome</keyword>
<accession>A0A1H1II89</accession>
<protein>
    <submittedName>
        <fullName evidence="1">Uncharacterized protein</fullName>
    </submittedName>
</protein>
<reference evidence="2" key="1">
    <citation type="submission" date="2016-10" db="EMBL/GenBank/DDBJ databases">
        <authorList>
            <person name="Varghese N."/>
        </authorList>
    </citation>
    <scope>NUCLEOTIDE SEQUENCE [LARGE SCALE GENOMIC DNA]</scope>
    <source>
        <strain evidence="2">GAS106B</strain>
    </source>
</reference>
<name>A0A1H1II89_9BURK</name>
<evidence type="ECO:0000313" key="1">
    <source>
        <dbReference type="EMBL" id="SDR37411.1"/>
    </source>
</evidence>
<dbReference type="Proteomes" id="UP000183487">
    <property type="component" value="Unassembled WGS sequence"/>
</dbReference>
<gene>
    <name evidence="1" type="ORF">SAMN05443245_5221</name>
</gene>
<proteinExistence type="predicted"/>
<dbReference type="OrthoDB" id="9115360at2"/>